<keyword evidence="2" id="KW-1185">Reference proteome</keyword>
<dbReference type="PANTHER" id="PTHR36142">
    <property type="entry name" value="METALLO-HYDROLASE/OXIDOREDUCTASE SUPERFAMILY PROTEIN"/>
    <property type="match status" value="1"/>
</dbReference>
<dbReference type="AlphaFoldDB" id="A0A9P4UML9"/>
<accession>A0A9P4UML9</accession>
<dbReference type="Proteomes" id="UP000799441">
    <property type="component" value="Unassembled WGS sequence"/>
</dbReference>
<dbReference type="EMBL" id="MU003791">
    <property type="protein sequence ID" value="KAF2721392.1"/>
    <property type="molecule type" value="Genomic_DNA"/>
</dbReference>
<dbReference type="OrthoDB" id="9971601at2759"/>
<dbReference type="PANTHER" id="PTHR36142:SF2">
    <property type="entry name" value="METALLO-HYDROLASE_OXIDOREDUCTASE SUPERFAMILY PROTEIN"/>
    <property type="match status" value="1"/>
</dbReference>
<name>A0A9P4UML9_9PEZI</name>
<evidence type="ECO:0000313" key="1">
    <source>
        <dbReference type="EMBL" id="KAF2721392.1"/>
    </source>
</evidence>
<proteinExistence type="predicted"/>
<reference evidence="1" key="1">
    <citation type="journal article" date="2020" name="Stud. Mycol.">
        <title>101 Dothideomycetes genomes: a test case for predicting lifestyles and emergence of pathogens.</title>
        <authorList>
            <person name="Haridas S."/>
            <person name="Albert R."/>
            <person name="Binder M."/>
            <person name="Bloem J."/>
            <person name="Labutti K."/>
            <person name="Salamov A."/>
            <person name="Andreopoulos B."/>
            <person name="Baker S."/>
            <person name="Barry K."/>
            <person name="Bills G."/>
            <person name="Bluhm B."/>
            <person name="Cannon C."/>
            <person name="Castanera R."/>
            <person name="Culley D."/>
            <person name="Daum C."/>
            <person name="Ezra D."/>
            <person name="Gonzalez J."/>
            <person name="Henrissat B."/>
            <person name="Kuo A."/>
            <person name="Liang C."/>
            <person name="Lipzen A."/>
            <person name="Lutzoni F."/>
            <person name="Magnuson J."/>
            <person name="Mondo S."/>
            <person name="Nolan M."/>
            <person name="Ohm R."/>
            <person name="Pangilinan J."/>
            <person name="Park H.-J."/>
            <person name="Ramirez L."/>
            <person name="Alfaro M."/>
            <person name="Sun H."/>
            <person name="Tritt A."/>
            <person name="Yoshinaga Y."/>
            <person name="Zwiers L.-H."/>
            <person name="Turgeon B."/>
            <person name="Goodwin S."/>
            <person name="Spatafora J."/>
            <person name="Crous P."/>
            <person name="Grigoriev I."/>
        </authorList>
    </citation>
    <scope>NUCLEOTIDE SEQUENCE</scope>
    <source>
        <strain evidence="1">CBS 116435</strain>
    </source>
</reference>
<dbReference type="InterPro" id="IPR036866">
    <property type="entry name" value="RibonucZ/Hydroxyglut_hydro"/>
</dbReference>
<dbReference type="Gene3D" id="3.60.15.10">
    <property type="entry name" value="Ribonuclease Z/Hydroxyacylglutathione hydrolase-like"/>
    <property type="match status" value="1"/>
</dbReference>
<protein>
    <submittedName>
        <fullName evidence="1">Uncharacterized protein</fullName>
    </submittedName>
</protein>
<organism evidence="1 2">
    <name type="scientific">Polychaeton citri CBS 116435</name>
    <dbReference type="NCBI Taxonomy" id="1314669"/>
    <lineage>
        <taxon>Eukaryota</taxon>
        <taxon>Fungi</taxon>
        <taxon>Dikarya</taxon>
        <taxon>Ascomycota</taxon>
        <taxon>Pezizomycotina</taxon>
        <taxon>Dothideomycetes</taxon>
        <taxon>Dothideomycetidae</taxon>
        <taxon>Capnodiales</taxon>
        <taxon>Capnodiaceae</taxon>
        <taxon>Polychaeton</taxon>
    </lineage>
</organism>
<comment type="caution">
    <text evidence="1">The sequence shown here is derived from an EMBL/GenBank/DDBJ whole genome shotgun (WGS) entry which is preliminary data.</text>
</comment>
<gene>
    <name evidence="1" type="ORF">K431DRAFT_284986</name>
</gene>
<sequence>MDEPSAQLEADLHDSLRASLAARRPIIHHLNADSSWLIQIPRPDSAVRNGGRFFYNILIDPWLRGSQVDLASWFSRQWHATPSAVDSIAAVEELAREVEILGEKLREGLNAKGRSVGAGRNKSERKSNTQVELESGQWGTYIDCVTISHEFTDHCHRQTLLQVKKGVPVLATREAARLIRGWDHFETVITISEVKNDAEFDWRRSSLELLPDWLGVARILSRMDPVSLHSGLLICFNSASQPSSTAATDEDAAEGIIYTPHGIYPDNVDFLKSVSPPIHHLALLHGVYSVSLSKGPQINLGGRNGLKIKRKLDSRYWIATHDEVKQGRGLINWILRSKLIPFGDALEREIHQEDMVNDRDKKSCTDSGPEHLVEQFKTKRWEVLGNGESRVLY</sequence>
<evidence type="ECO:0000313" key="2">
    <source>
        <dbReference type="Proteomes" id="UP000799441"/>
    </source>
</evidence>